<evidence type="ECO:0000259" key="2">
    <source>
        <dbReference type="PROSITE" id="PS51782"/>
    </source>
</evidence>
<proteinExistence type="predicted"/>
<dbReference type="PANTHER" id="PTHR33734:SF22">
    <property type="entry name" value="MEMBRANE-BOUND LYTIC MUREIN TRANSGLYCOSYLASE D"/>
    <property type="match status" value="1"/>
</dbReference>
<sequence>MVLRQLTGFLVRLSLLSTPPKPTPSKPATPSKPIALKPVATTAYYVNTAHLNIREKANSASKSLGVLNKNDRVQVISSANGWSKLKSGTKEVYVASKYLSKNKAVAQYYTIRPGDNLSTIAKRYGQTVKQLQSWNNIKNANKIVAGQKIRVK</sequence>
<dbReference type="PANTHER" id="PTHR33734">
    <property type="entry name" value="LYSM DOMAIN-CONTAINING GPI-ANCHORED PROTEIN 2"/>
    <property type="match status" value="1"/>
</dbReference>
<protein>
    <submittedName>
        <fullName evidence="3">LysM peptidoglycan-binding domain-containing protein</fullName>
    </submittedName>
</protein>
<feature type="domain" description="SH3b" evidence="1">
    <location>
        <begin position="40"/>
        <end position="103"/>
    </location>
</feature>
<dbReference type="PROSITE" id="PS51781">
    <property type="entry name" value="SH3B"/>
    <property type="match status" value="1"/>
</dbReference>
<dbReference type="PROSITE" id="PS51782">
    <property type="entry name" value="LYSM"/>
    <property type="match status" value="1"/>
</dbReference>
<dbReference type="Gene3D" id="3.10.350.10">
    <property type="entry name" value="LysM domain"/>
    <property type="match status" value="1"/>
</dbReference>
<evidence type="ECO:0000313" key="3">
    <source>
        <dbReference type="EMBL" id="MBC1490660.1"/>
    </source>
</evidence>
<dbReference type="InterPro" id="IPR036779">
    <property type="entry name" value="LysM_dom_sf"/>
</dbReference>
<dbReference type="Pfam" id="PF01476">
    <property type="entry name" value="LysM"/>
    <property type="match status" value="1"/>
</dbReference>
<dbReference type="SUPFAM" id="SSF54106">
    <property type="entry name" value="LysM domain"/>
    <property type="match status" value="1"/>
</dbReference>
<accession>A0A7X0XAJ7</accession>
<dbReference type="Gene3D" id="2.30.30.40">
    <property type="entry name" value="SH3 Domains"/>
    <property type="match status" value="1"/>
</dbReference>
<name>A0A7X0XAJ7_9LIST</name>
<organism evidence="3 4">
    <name type="scientific">Listeria booriae</name>
    <dbReference type="NCBI Taxonomy" id="1552123"/>
    <lineage>
        <taxon>Bacteria</taxon>
        <taxon>Bacillati</taxon>
        <taxon>Bacillota</taxon>
        <taxon>Bacilli</taxon>
        <taxon>Bacillales</taxon>
        <taxon>Listeriaceae</taxon>
        <taxon>Listeria</taxon>
    </lineage>
</organism>
<dbReference type="Proteomes" id="UP000533953">
    <property type="component" value="Unassembled WGS sequence"/>
</dbReference>
<dbReference type="SMART" id="SM00257">
    <property type="entry name" value="LysM"/>
    <property type="match status" value="1"/>
</dbReference>
<evidence type="ECO:0000259" key="1">
    <source>
        <dbReference type="PROSITE" id="PS51781"/>
    </source>
</evidence>
<gene>
    <name evidence="3" type="ORF">HCI99_02360</name>
</gene>
<dbReference type="RefSeq" id="WP_185400978.1">
    <property type="nucleotide sequence ID" value="NZ_JAARQY010000004.1"/>
</dbReference>
<dbReference type="EMBL" id="JAASTX010000002">
    <property type="protein sequence ID" value="MBC1490660.1"/>
    <property type="molecule type" value="Genomic_DNA"/>
</dbReference>
<dbReference type="GO" id="GO:0008932">
    <property type="term" value="F:lytic endotransglycosylase activity"/>
    <property type="evidence" value="ECO:0007669"/>
    <property type="project" value="TreeGrafter"/>
</dbReference>
<comment type="caution">
    <text evidence="3">The sequence shown here is derived from an EMBL/GenBank/DDBJ whole genome shotgun (WGS) entry which is preliminary data.</text>
</comment>
<dbReference type="Pfam" id="PF08239">
    <property type="entry name" value="SH3_3"/>
    <property type="match status" value="1"/>
</dbReference>
<dbReference type="InterPro" id="IPR018392">
    <property type="entry name" value="LysM"/>
</dbReference>
<reference evidence="3 4" key="1">
    <citation type="submission" date="2020-03" db="EMBL/GenBank/DDBJ databases">
        <title>Soil Listeria distribution.</title>
        <authorList>
            <person name="Liao J."/>
            <person name="Wiedmann M."/>
        </authorList>
    </citation>
    <scope>NUCLEOTIDE SEQUENCE [LARGE SCALE GENOMIC DNA]</scope>
    <source>
        <strain evidence="3 4">FSL L7-1547</strain>
    </source>
</reference>
<evidence type="ECO:0000313" key="4">
    <source>
        <dbReference type="Proteomes" id="UP000533953"/>
    </source>
</evidence>
<dbReference type="AlphaFoldDB" id="A0A7X0XAJ7"/>
<feature type="domain" description="LysM" evidence="2">
    <location>
        <begin position="107"/>
        <end position="151"/>
    </location>
</feature>
<dbReference type="SMART" id="SM00287">
    <property type="entry name" value="SH3b"/>
    <property type="match status" value="1"/>
</dbReference>
<dbReference type="InterPro" id="IPR003646">
    <property type="entry name" value="SH3-like_bac-type"/>
</dbReference>
<dbReference type="CDD" id="cd00118">
    <property type="entry name" value="LysM"/>
    <property type="match status" value="1"/>
</dbReference>